<dbReference type="Proteomes" id="UP000019275">
    <property type="component" value="Unassembled WGS sequence"/>
</dbReference>
<comment type="caution">
    <text evidence="1">The sequence shown here is derived from an EMBL/GenBank/DDBJ whole genome shotgun (WGS) entry which is preliminary data.</text>
</comment>
<protein>
    <submittedName>
        <fullName evidence="1">Collagen triple helix repeat-containing protein</fullName>
    </submittedName>
</protein>
<sequence length="154" mass="16630">MTLEDQCNCEVLSGTDVTVAGMTSPAGADLGDVYVNTDTGVIYFWDGNSWELTSTDDQQIQDFSFDSDTNTLTLQLENGGTSSVDLTSLHIVETLTTIMANTDGTFTYRDEDGVDTVIDIKDLETLTVAALNADNTNIDYTDEDGNTTQLDLTA</sequence>
<accession>A0ABN0RJK2</accession>
<organism evidence="1 2">
    <name type="scientific">Cellulophaga geojensis KL-A</name>
    <dbReference type="NCBI Taxonomy" id="1328323"/>
    <lineage>
        <taxon>Bacteria</taxon>
        <taxon>Pseudomonadati</taxon>
        <taxon>Bacteroidota</taxon>
        <taxon>Flavobacteriia</taxon>
        <taxon>Flavobacteriales</taxon>
        <taxon>Flavobacteriaceae</taxon>
        <taxon>Cellulophaga</taxon>
    </lineage>
</organism>
<evidence type="ECO:0000313" key="1">
    <source>
        <dbReference type="EMBL" id="EWH10262.1"/>
    </source>
</evidence>
<dbReference type="EMBL" id="ARZX01000038">
    <property type="protein sequence ID" value="EWH10262.1"/>
    <property type="molecule type" value="Genomic_DNA"/>
</dbReference>
<gene>
    <name evidence="1" type="ORF">KLA_16832</name>
</gene>
<reference evidence="1 2" key="1">
    <citation type="journal article" date="2014" name="Genome Announc.">
        <title>Draft Genome Sequence of the Carrageenan-Degrading Bacterium Cellulophaga sp. Strain KL-A, Isolated from Decaying Marine Algae.</title>
        <authorList>
            <person name="Shan D."/>
            <person name="Ying J."/>
            <person name="Li X."/>
            <person name="Gao Z."/>
            <person name="Wei G."/>
            <person name="Shao Z."/>
        </authorList>
    </citation>
    <scope>NUCLEOTIDE SEQUENCE [LARGE SCALE GENOMIC DNA]</scope>
    <source>
        <strain evidence="1 2">KL-A</strain>
    </source>
</reference>
<feature type="non-terminal residue" evidence="1">
    <location>
        <position position="154"/>
    </location>
</feature>
<keyword evidence="1" id="KW-0176">Collagen</keyword>
<keyword evidence="2" id="KW-1185">Reference proteome</keyword>
<evidence type="ECO:0000313" key="2">
    <source>
        <dbReference type="Proteomes" id="UP000019275"/>
    </source>
</evidence>
<name>A0ABN0RJK2_9FLAO</name>
<proteinExistence type="predicted"/>